<evidence type="ECO:0000313" key="2">
    <source>
        <dbReference type="Proteomes" id="UP001300348"/>
    </source>
</evidence>
<sequence>MSFQLTSKVEHRVKKGKESQIDRVLDVSIREDNCVIRLKYYPVCGT</sequence>
<organism evidence="1 2">
    <name type="scientific">Xenorhabdus griffiniae</name>
    <dbReference type="NCBI Taxonomy" id="351672"/>
    <lineage>
        <taxon>Bacteria</taxon>
        <taxon>Pseudomonadati</taxon>
        <taxon>Pseudomonadota</taxon>
        <taxon>Gammaproteobacteria</taxon>
        <taxon>Enterobacterales</taxon>
        <taxon>Morganellaceae</taxon>
        <taxon>Xenorhabdus</taxon>
    </lineage>
</organism>
<name>A0ABY9XDX6_9GAMM</name>
<keyword evidence="2" id="KW-1185">Reference proteome</keyword>
<accession>A0ABY9XDX6</accession>
<protein>
    <recommendedName>
        <fullName evidence="3">Transposase</fullName>
    </recommendedName>
</protein>
<dbReference type="RefSeq" id="WP_189758170.1">
    <property type="nucleotide sequence ID" value="NZ_CP133479.1"/>
</dbReference>
<gene>
    <name evidence="1" type="ORF">QL112_013070</name>
</gene>
<evidence type="ECO:0008006" key="3">
    <source>
        <dbReference type="Google" id="ProtNLM"/>
    </source>
</evidence>
<dbReference type="EMBL" id="CP133647">
    <property type="protein sequence ID" value="WNH00797.1"/>
    <property type="molecule type" value="Genomic_DNA"/>
</dbReference>
<evidence type="ECO:0000313" key="1">
    <source>
        <dbReference type="EMBL" id="WNH00797.1"/>
    </source>
</evidence>
<dbReference type="Proteomes" id="UP001300348">
    <property type="component" value="Chromosome"/>
</dbReference>
<reference evidence="1 2" key="1">
    <citation type="journal article" date="2023" name="Access Microbiol">
        <title>The genome of a steinernematid-associated Pseudomonas piscis bacterium encodes the biosynthesis of insect toxins.</title>
        <authorList>
            <person name="Awori R.M."/>
            <person name="Hendre P."/>
            <person name="Amugune N.O."/>
        </authorList>
    </citation>
    <scope>NUCLEOTIDE SEQUENCE [LARGE SCALE GENOMIC DNA]</scope>
    <source>
        <strain evidence="1 2">97</strain>
    </source>
</reference>
<proteinExistence type="predicted"/>
<dbReference type="GeneID" id="88856505"/>